<proteinExistence type="predicted"/>
<organism evidence="2 3">
    <name type="scientific">Boletus edulis BED1</name>
    <dbReference type="NCBI Taxonomy" id="1328754"/>
    <lineage>
        <taxon>Eukaryota</taxon>
        <taxon>Fungi</taxon>
        <taxon>Dikarya</taxon>
        <taxon>Basidiomycota</taxon>
        <taxon>Agaricomycotina</taxon>
        <taxon>Agaricomycetes</taxon>
        <taxon>Agaricomycetidae</taxon>
        <taxon>Boletales</taxon>
        <taxon>Boletineae</taxon>
        <taxon>Boletaceae</taxon>
        <taxon>Boletoideae</taxon>
        <taxon>Boletus</taxon>
    </lineage>
</organism>
<accession>A0AAD4C6X8</accession>
<comment type="caution">
    <text evidence="2">The sequence shown here is derived from an EMBL/GenBank/DDBJ whole genome shotgun (WGS) entry which is preliminary data.</text>
</comment>
<dbReference type="PANTHER" id="PTHR31902">
    <property type="entry name" value="ACTIN PATCHES DISTAL PROTEIN 1"/>
    <property type="match status" value="1"/>
</dbReference>
<reference evidence="2" key="1">
    <citation type="submission" date="2019-10" db="EMBL/GenBank/DDBJ databases">
        <authorList>
            <consortium name="DOE Joint Genome Institute"/>
            <person name="Kuo A."/>
            <person name="Miyauchi S."/>
            <person name="Kiss E."/>
            <person name="Drula E."/>
            <person name="Kohler A."/>
            <person name="Sanchez-Garcia M."/>
            <person name="Andreopoulos B."/>
            <person name="Barry K.W."/>
            <person name="Bonito G."/>
            <person name="Buee M."/>
            <person name="Carver A."/>
            <person name="Chen C."/>
            <person name="Cichocki N."/>
            <person name="Clum A."/>
            <person name="Culley D."/>
            <person name="Crous P.W."/>
            <person name="Fauchery L."/>
            <person name="Girlanda M."/>
            <person name="Hayes R."/>
            <person name="Keri Z."/>
            <person name="LaButti K."/>
            <person name="Lipzen A."/>
            <person name="Lombard V."/>
            <person name="Magnuson J."/>
            <person name="Maillard F."/>
            <person name="Morin E."/>
            <person name="Murat C."/>
            <person name="Nolan M."/>
            <person name="Ohm R."/>
            <person name="Pangilinan J."/>
            <person name="Pereira M."/>
            <person name="Perotto S."/>
            <person name="Peter M."/>
            <person name="Riley R."/>
            <person name="Sitrit Y."/>
            <person name="Stielow B."/>
            <person name="Szollosi G."/>
            <person name="Zifcakova L."/>
            <person name="Stursova M."/>
            <person name="Spatafora J.W."/>
            <person name="Tedersoo L."/>
            <person name="Vaario L.-M."/>
            <person name="Yamada A."/>
            <person name="Yan M."/>
            <person name="Wang P."/>
            <person name="Xu J."/>
            <person name="Bruns T."/>
            <person name="Baldrian P."/>
            <person name="Vilgalys R."/>
            <person name="Henrissat B."/>
            <person name="Grigoriev I.V."/>
            <person name="Hibbett D."/>
            <person name="Nagy L.G."/>
            <person name="Martin F.M."/>
        </authorList>
    </citation>
    <scope>NUCLEOTIDE SEQUENCE</scope>
    <source>
        <strain evidence="2">BED1</strain>
    </source>
</reference>
<keyword evidence="3" id="KW-1185">Reference proteome</keyword>
<name>A0AAD4C6X8_BOLED</name>
<protein>
    <submittedName>
        <fullName evidence="2">Sucrase/ferredoxin-like-domain-containing protein</fullName>
    </submittedName>
</protein>
<feature type="region of interest" description="Disordered" evidence="1">
    <location>
        <begin position="107"/>
        <end position="127"/>
    </location>
</feature>
<dbReference type="CDD" id="cd03062">
    <property type="entry name" value="TRX_Fd_Sucrase"/>
    <property type="match status" value="1"/>
</dbReference>
<evidence type="ECO:0000313" key="3">
    <source>
        <dbReference type="Proteomes" id="UP001194468"/>
    </source>
</evidence>
<dbReference type="AlphaFoldDB" id="A0AAD4C6X8"/>
<reference evidence="2" key="2">
    <citation type="journal article" date="2020" name="Nat. Commun.">
        <title>Large-scale genome sequencing of mycorrhizal fungi provides insights into the early evolution of symbiotic traits.</title>
        <authorList>
            <person name="Miyauchi S."/>
            <person name="Kiss E."/>
            <person name="Kuo A."/>
            <person name="Drula E."/>
            <person name="Kohler A."/>
            <person name="Sanchez-Garcia M."/>
            <person name="Morin E."/>
            <person name="Andreopoulos B."/>
            <person name="Barry K.W."/>
            <person name="Bonito G."/>
            <person name="Buee M."/>
            <person name="Carver A."/>
            <person name="Chen C."/>
            <person name="Cichocki N."/>
            <person name="Clum A."/>
            <person name="Culley D."/>
            <person name="Crous P.W."/>
            <person name="Fauchery L."/>
            <person name="Girlanda M."/>
            <person name="Hayes R.D."/>
            <person name="Keri Z."/>
            <person name="LaButti K."/>
            <person name="Lipzen A."/>
            <person name="Lombard V."/>
            <person name="Magnuson J."/>
            <person name="Maillard F."/>
            <person name="Murat C."/>
            <person name="Nolan M."/>
            <person name="Ohm R.A."/>
            <person name="Pangilinan J."/>
            <person name="Pereira M.F."/>
            <person name="Perotto S."/>
            <person name="Peter M."/>
            <person name="Pfister S."/>
            <person name="Riley R."/>
            <person name="Sitrit Y."/>
            <person name="Stielow J.B."/>
            <person name="Szollosi G."/>
            <person name="Zifcakova L."/>
            <person name="Stursova M."/>
            <person name="Spatafora J.W."/>
            <person name="Tedersoo L."/>
            <person name="Vaario L.M."/>
            <person name="Yamada A."/>
            <person name="Yan M."/>
            <person name="Wang P."/>
            <person name="Xu J."/>
            <person name="Bruns T."/>
            <person name="Baldrian P."/>
            <person name="Vilgalys R."/>
            <person name="Dunand C."/>
            <person name="Henrissat B."/>
            <person name="Grigoriev I.V."/>
            <person name="Hibbett D."/>
            <person name="Nagy L.G."/>
            <person name="Martin F.M."/>
        </authorList>
    </citation>
    <scope>NUCLEOTIDE SEQUENCE</scope>
    <source>
        <strain evidence="2">BED1</strain>
    </source>
</reference>
<dbReference type="Gene3D" id="3.40.30.10">
    <property type="entry name" value="Glutaredoxin"/>
    <property type="match status" value="1"/>
</dbReference>
<dbReference type="SUPFAM" id="SSF52833">
    <property type="entry name" value="Thioredoxin-like"/>
    <property type="match status" value="1"/>
</dbReference>
<evidence type="ECO:0000256" key="1">
    <source>
        <dbReference type="SAM" id="MobiDB-lite"/>
    </source>
</evidence>
<dbReference type="Proteomes" id="UP001194468">
    <property type="component" value="Unassembled WGS sequence"/>
</dbReference>
<evidence type="ECO:0000313" key="2">
    <source>
        <dbReference type="EMBL" id="KAF8450775.1"/>
    </source>
</evidence>
<dbReference type="InterPro" id="IPR009737">
    <property type="entry name" value="Aim32/Apd1-like"/>
</dbReference>
<dbReference type="InterPro" id="IPR036249">
    <property type="entry name" value="Thioredoxin-like_sf"/>
</dbReference>
<dbReference type="EMBL" id="WHUW01000002">
    <property type="protein sequence ID" value="KAF8450775.1"/>
    <property type="molecule type" value="Genomic_DNA"/>
</dbReference>
<dbReference type="Pfam" id="PF06999">
    <property type="entry name" value="Suc_Fer-like"/>
    <property type="match status" value="1"/>
</dbReference>
<gene>
    <name evidence="2" type="ORF">L210DRAFT_2411847</name>
</gene>
<sequence length="357" mass="39279">MTVLANFKTFLANTLPPDAQKVYEDLRAADVPVSDAICQLCPNPCDQDHDDYSGRISVDMEEDMLGSVKPYRRQVIISTGKSDWPKEVTEVDGTLATFLRGVTETFEAGRTQNKDERAGNSRTPLPPGLFTQTDAHRLSIQNGSHNSFSDDPSQDTVIVLPDFKVIADIPRSLAGAETLWTAALDPSYGRLGAQSRSDSLRSWALPYSCVILLCSHKGRDKRCAIAAPVLEKTFTHYLEHEGWVVHTELEDLSRNPTLESSLMNGPEPEAAFETQLKALGGEHKTLILRNSHIGGHKFAGNVIIYNPQGTGVWYGRVTPHDVESIVKNTIINGQVLPPILRGGMNLARPGCKALHDW</sequence>
<dbReference type="PANTHER" id="PTHR31902:SF14">
    <property type="entry name" value="ACTIN PATCHES DISTAL PROTEIN 1"/>
    <property type="match status" value="1"/>
</dbReference>